<dbReference type="RefSeq" id="XP_030225880.1">
    <property type="nucleotide sequence ID" value="XM_030370020.1"/>
</dbReference>
<reference evidence="4" key="2">
    <citation type="submission" date="2025-08" db="UniProtKB">
        <authorList>
            <consortium name="Ensembl"/>
        </authorList>
    </citation>
    <scope>IDENTIFICATION</scope>
</reference>
<feature type="region of interest" description="Disordered" evidence="1">
    <location>
        <begin position="40"/>
        <end position="59"/>
    </location>
</feature>
<gene>
    <name evidence="4" type="primary">emd</name>
</gene>
<proteinExistence type="predicted"/>
<evidence type="ECO:0000259" key="3">
    <source>
        <dbReference type="PROSITE" id="PS50954"/>
    </source>
</evidence>
<evidence type="ECO:0000256" key="2">
    <source>
        <dbReference type="SAM" id="Phobius"/>
    </source>
</evidence>
<dbReference type="InterPro" id="IPR003887">
    <property type="entry name" value="LEM_dom"/>
</dbReference>
<keyword evidence="2" id="KW-0472">Membrane</keyword>
<dbReference type="Gene3D" id="1.10.720.40">
    <property type="match status" value="1"/>
</dbReference>
<dbReference type="Pfam" id="PF03020">
    <property type="entry name" value="LEM"/>
    <property type="match status" value="1"/>
</dbReference>
<reference evidence="4" key="1">
    <citation type="submission" date="2019-07" db="EMBL/GenBank/DDBJ databases">
        <authorList>
            <consortium name="Wellcome Sanger Institute Data Sharing"/>
        </authorList>
    </citation>
    <scope>NUCLEOTIDE SEQUENCE [LARGE SCALE GENOMIC DNA]</scope>
</reference>
<dbReference type="AlphaFoldDB" id="A0A8C4YZQ3"/>
<feature type="region of interest" description="Disordered" evidence="1">
    <location>
        <begin position="68"/>
        <end position="88"/>
    </location>
</feature>
<protein>
    <recommendedName>
        <fullName evidence="3">LEM domain-containing protein</fullName>
    </recommendedName>
</protein>
<dbReference type="Proteomes" id="UP000694546">
    <property type="component" value="Chromosome 1"/>
</dbReference>
<dbReference type="OrthoDB" id="10015574at2759"/>
<feature type="domain" description="LEM" evidence="3">
    <location>
        <begin position="1"/>
        <end position="45"/>
    </location>
</feature>
<dbReference type="PANTHER" id="PTHR12019">
    <property type="entry name" value="LAMINA-ASSOCIATED POLYPEPTIDE THYMOPOIETIN"/>
    <property type="match status" value="1"/>
</dbReference>
<dbReference type="Ensembl" id="ENSGMOT00000004348.2">
    <property type="protein sequence ID" value="ENSGMOP00000004218.2"/>
    <property type="gene ID" value="ENSGMOG00000003991.2"/>
</dbReference>
<feature type="transmembrane region" description="Helical" evidence="2">
    <location>
        <begin position="154"/>
        <end position="172"/>
    </location>
</feature>
<dbReference type="PANTHER" id="PTHR12019:SF5">
    <property type="entry name" value="EMERIN (EMERY-DREIFUSS MUSCULAR DYSTROPHY)"/>
    <property type="match status" value="1"/>
</dbReference>
<accession>A0A8C4YZQ3</accession>
<dbReference type="SUPFAM" id="SSF63451">
    <property type="entry name" value="LEM domain"/>
    <property type="match status" value="1"/>
</dbReference>
<evidence type="ECO:0000313" key="5">
    <source>
        <dbReference type="Proteomes" id="UP000694546"/>
    </source>
</evidence>
<keyword evidence="5" id="KW-1185">Reference proteome</keyword>
<dbReference type="PROSITE" id="PS50954">
    <property type="entry name" value="LEM"/>
    <property type="match status" value="1"/>
</dbReference>
<evidence type="ECO:0000256" key="1">
    <source>
        <dbReference type="SAM" id="MobiDB-lite"/>
    </source>
</evidence>
<sequence>MSTLSNKSDQEISALLDEYGIKHGPIVDSTRSLYEKKIQQAMGNKGKAKPSSDKTYYREEEEEVTYLSYRSPSMSEGYGDREQYSHSGQEYAQRNLQDENPYLRSRSEVYRSPDVVDKHYDTPLTYSTASYSNATPVKCSVPVPEEKSHRLIPLWVQFLVFLIVAVFLYFVICNMESTHSEPFKQVK</sequence>
<keyword evidence="2" id="KW-1133">Transmembrane helix</keyword>
<dbReference type="GeneID" id="115553611"/>
<dbReference type="OMA" id="PMKSGQD"/>
<dbReference type="InterPro" id="IPR051656">
    <property type="entry name" value="LEM_domain"/>
</dbReference>
<name>A0A8C4YZQ3_GADMO</name>
<organism evidence="4 5">
    <name type="scientific">Gadus morhua</name>
    <name type="common">Atlantic cod</name>
    <dbReference type="NCBI Taxonomy" id="8049"/>
    <lineage>
        <taxon>Eukaryota</taxon>
        <taxon>Metazoa</taxon>
        <taxon>Chordata</taxon>
        <taxon>Craniata</taxon>
        <taxon>Vertebrata</taxon>
        <taxon>Euteleostomi</taxon>
        <taxon>Actinopterygii</taxon>
        <taxon>Neopterygii</taxon>
        <taxon>Teleostei</taxon>
        <taxon>Neoteleostei</taxon>
        <taxon>Acanthomorphata</taxon>
        <taxon>Zeiogadaria</taxon>
        <taxon>Gadariae</taxon>
        <taxon>Gadiformes</taxon>
        <taxon>Gadoidei</taxon>
        <taxon>Gadidae</taxon>
        <taxon>Gadus</taxon>
    </lineage>
</organism>
<dbReference type="GeneTree" id="ENSGT00510000050141"/>
<dbReference type="SMART" id="SM00540">
    <property type="entry name" value="LEM"/>
    <property type="match status" value="1"/>
</dbReference>
<dbReference type="InterPro" id="IPR011015">
    <property type="entry name" value="LEM/LEM-like_dom_sf"/>
</dbReference>
<evidence type="ECO:0000313" key="4">
    <source>
        <dbReference type="Ensembl" id="ENSGMOP00000004218.2"/>
    </source>
</evidence>
<keyword evidence="2" id="KW-0812">Transmembrane</keyword>
<reference evidence="4" key="3">
    <citation type="submission" date="2025-09" db="UniProtKB">
        <authorList>
            <consortium name="Ensembl"/>
        </authorList>
    </citation>
    <scope>IDENTIFICATION</scope>
</reference>